<comment type="similarity">
    <text evidence="2">Belongs to the major facilitator superfamily. Sugar transporter (TC 2.A.1.1) family.</text>
</comment>
<dbReference type="AlphaFoldDB" id="A0A813EMR5"/>
<evidence type="ECO:0000256" key="5">
    <source>
        <dbReference type="ARBA" id="ARBA00022989"/>
    </source>
</evidence>
<keyword evidence="10" id="KW-1185">Reference proteome</keyword>
<keyword evidence="5 7" id="KW-1133">Transmembrane helix</keyword>
<keyword evidence="4 7" id="KW-0812">Transmembrane</keyword>
<evidence type="ECO:0000256" key="1">
    <source>
        <dbReference type="ARBA" id="ARBA00004141"/>
    </source>
</evidence>
<name>A0A813EMR5_POLGL</name>
<dbReference type="PROSITE" id="PS50850">
    <property type="entry name" value="MFS"/>
    <property type="match status" value="1"/>
</dbReference>
<evidence type="ECO:0000313" key="10">
    <source>
        <dbReference type="Proteomes" id="UP000654075"/>
    </source>
</evidence>
<evidence type="ECO:0000256" key="7">
    <source>
        <dbReference type="SAM" id="Phobius"/>
    </source>
</evidence>
<dbReference type="SUPFAM" id="SSF103473">
    <property type="entry name" value="MFS general substrate transporter"/>
    <property type="match status" value="1"/>
</dbReference>
<dbReference type="InterPro" id="IPR005828">
    <property type="entry name" value="MFS_sugar_transport-like"/>
</dbReference>
<evidence type="ECO:0000259" key="8">
    <source>
        <dbReference type="PROSITE" id="PS50850"/>
    </source>
</evidence>
<feature type="transmembrane region" description="Helical" evidence="7">
    <location>
        <begin position="39"/>
        <end position="57"/>
    </location>
</feature>
<protein>
    <recommendedName>
        <fullName evidence="8">Major facilitator superfamily (MFS) profile domain-containing protein</fullName>
    </recommendedName>
</protein>
<dbReference type="EMBL" id="CAJNNV010013705">
    <property type="protein sequence ID" value="CAE8601956.1"/>
    <property type="molecule type" value="Genomic_DNA"/>
</dbReference>
<evidence type="ECO:0000256" key="6">
    <source>
        <dbReference type="ARBA" id="ARBA00023136"/>
    </source>
</evidence>
<evidence type="ECO:0000256" key="4">
    <source>
        <dbReference type="ARBA" id="ARBA00022692"/>
    </source>
</evidence>
<keyword evidence="3" id="KW-0813">Transport</keyword>
<evidence type="ECO:0000256" key="2">
    <source>
        <dbReference type="ARBA" id="ARBA00010992"/>
    </source>
</evidence>
<keyword evidence="6 7" id="KW-0472">Membrane</keyword>
<proteinExistence type="inferred from homology"/>
<dbReference type="OrthoDB" id="6612291at2759"/>
<dbReference type="InterPro" id="IPR050820">
    <property type="entry name" value="MFS_Sugar_Transporter"/>
</dbReference>
<dbReference type="PANTHER" id="PTHR48023">
    <property type="entry name" value="D-XYLOSE-PROTON SYMPORTER-LIKE 2"/>
    <property type="match status" value="1"/>
</dbReference>
<dbReference type="GO" id="GO:0016020">
    <property type="term" value="C:membrane"/>
    <property type="evidence" value="ECO:0007669"/>
    <property type="project" value="UniProtKB-SubCell"/>
</dbReference>
<feature type="domain" description="Major facilitator superfamily (MFS) profile" evidence="8">
    <location>
        <begin position="1"/>
        <end position="87"/>
    </location>
</feature>
<dbReference type="GO" id="GO:1904659">
    <property type="term" value="P:D-glucose transmembrane transport"/>
    <property type="evidence" value="ECO:0007669"/>
    <property type="project" value="TreeGrafter"/>
</dbReference>
<gene>
    <name evidence="9" type="ORF">PGLA1383_LOCUS20216</name>
</gene>
<dbReference type="InterPro" id="IPR036259">
    <property type="entry name" value="MFS_trans_sf"/>
</dbReference>
<dbReference type="InterPro" id="IPR020846">
    <property type="entry name" value="MFS_dom"/>
</dbReference>
<reference evidence="9" key="1">
    <citation type="submission" date="2021-02" db="EMBL/GenBank/DDBJ databases">
        <authorList>
            <person name="Dougan E. K."/>
            <person name="Rhodes N."/>
            <person name="Thang M."/>
            <person name="Chan C."/>
        </authorList>
    </citation>
    <scope>NUCLEOTIDE SEQUENCE</scope>
</reference>
<comment type="subcellular location">
    <subcellularLocation>
        <location evidence="1">Membrane</location>
        <topology evidence="1">Multi-pass membrane protein</topology>
    </subcellularLocation>
</comment>
<dbReference type="Proteomes" id="UP000654075">
    <property type="component" value="Unassembled WGS sequence"/>
</dbReference>
<feature type="transmembrane region" description="Helical" evidence="7">
    <location>
        <begin position="6"/>
        <end position="27"/>
    </location>
</feature>
<dbReference type="GO" id="GO:0022857">
    <property type="term" value="F:transmembrane transporter activity"/>
    <property type="evidence" value="ECO:0007669"/>
    <property type="project" value="InterPro"/>
</dbReference>
<dbReference type="Pfam" id="PF00083">
    <property type="entry name" value="Sugar_tr"/>
    <property type="match status" value="1"/>
</dbReference>
<dbReference type="PANTHER" id="PTHR48023:SF4">
    <property type="entry name" value="D-XYLOSE-PROTON SYMPORTER-LIKE 2"/>
    <property type="match status" value="1"/>
</dbReference>
<evidence type="ECO:0000313" key="9">
    <source>
        <dbReference type="EMBL" id="CAE8601956.1"/>
    </source>
</evidence>
<dbReference type="PROSITE" id="PS00217">
    <property type="entry name" value="SUGAR_TRANSPORT_2"/>
    <property type="match status" value="1"/>
</dbReference>
<organism evidence="9 10">
    <name type="scientific">Polarella glacialis</name>
    <name type="common">Dinoflagellate</name>
    <dbReference type="NCBI Taxonomy" id="89957"/>
    <lineage>
        <taxon>Eukaryota</taxon>
        <taxon>Sar</taxon>
        <taxon>Alveolata</taxon>
        <taxon>Dinophyceae</taxon>
        <taxon>Suessiales</taxon>
        <taxon>Suessiaceae</taxon>
        <taxon>Polarella</taxon>
    </lineage>
</organism>
<accession>A0A813EMR5</accession>
<sequence>MLWGIYLGFFIYGLGIGFAMHAAPIYIAEIAPSDVRGTLVSAKELVIVGGIFLGFALSTTKSPDSNHKSQQAATNCYLGLTVLLLLL</sequence>
<dbReference type="Gene3D" id="1.20.1250.20">
    <property type="entry name" value="MFS general substrate transporter like domains"/>
    <property type="match status" value="1"/>
</dbReference>
<dbReference type="InterPro" id="IPR005829">
    <property type="entry name" value="Sugar_transporter_CS"/>
</dbReference>
<comment type="caution">
    <text evidence="9">The sequence shown here is derived from an EMBL/GenBank/DDBJ whole genome shotgun (WGS) entry which is preliminary data.</text>
</comment>
<evidence type="ECO:0000256" key="3">
    <source>
        <dbReference type="ARBA" id="ARBA00022448"/>
    </source>
</evidence>